<keyword evidence="2" id="KW-1185">Reference proteome</keyword>
<organism evidence="1 2">
    <name type="scientific">Lentinula guzmanii</name>
    <dbReference type="NCBI Taxonomy" id="2804957"/>
    <lineage>
        <taxon>Eukaryota</taxon>
        <taxon>Fungi</taxon>
        <taxon>Dikarya</taxon>
        <taxon>Basidiomycota</taxon>
        <taxon>Agaricomycotina</taxon>
        <taxon>Agaricomycetes</taxon>
        <taxon>Agaricomycetidae</taxon>
        <taxon>Agaricales</taxon>
        <taxon>Marasmiineae</taxon>
        <taxon>Omphalotaceae</taxon>
        <taxon>Lentinula</taxon>
    </lineage>
</organism>
<protein>
    <submittedName>
        <fullName evidence="1">Uncharacterized protein</fullName>
    </submittedName>
</protein>
<gene>
    <name evidence="1" type="ORF">DFJ43DRAFT_1040749</name>
</gene>
<dbReference type="AlphaFoldDB" id="A0AA38J8X6"/>
<name>A0AA38J8X6_9AGAR</name>
<proteinExistence type="predicted"/>
<dbReference type="EMBL" id="JANVFO010000037">
    <property type="protein sequence ID" value="KAJ3729131.1"/>
    <property type="molecule type" value="Genomic_DNA"/>
</dbReference>
<reference evidence="1" key="2">
    <citation type="journal article" date="2023" name="Proc. Natl. Acad. Sci. U.S.A.">
        <title>A global phylogenomic analysis of the shiitake genus Lentinula.</title>
        <authorList>
            <person name="Sierra-Patev S."/>
            <person name="Min B."/>
            <person name="Naranjo-Ortiz M."/>
            <person name="Looney B."/>
            <person name="Konkel Z."/>
            <person name="Slot J.C."/>
            <person name="Sakamoto Y."/>
            <person name="Steenwyk J.L."/>
            <person name="Rokas A."/>
            <person name="Carro J."/>
            <person name="Camarero S."/>
            <person name="Ferreira P."/>
            <person name="Molpeceres G."/>
            <person name="Ruiz-Duenas F.J."/>
            <person name="Serrano A."/>
            <person name="Henrissat B."/>
            <person name="Drula E."/>
            <person name="Hughes K.W."/>
            <person name="Mata J.L."/>
            <person name="Ishikawa N.K."/>
            <person name="Vargas-Isla R."/>
            <person name="Ushijima S."/>
            <person name="Smith C.A."/>
            <person name="Donoghue J."/>
            <person name="Ahrendt S."/>
            <person name="Andreopoulos W."/>
            <person name="He G."/>
            <person name="LaButti K."/>
            <person name="Lipzen A."/>
            <person name="Ng V."/>
            <person name="Riley R."/>
            <person name="Sandor L."/>
            <person name="Barry K."/>
            <person name="Martinez A.T."/>
            <person name="Xiao Y."/>
            <person name="Gibbons J.G."/>
            <person name="Terashima K."/>
            <person name="Grigoriev I.V."/>
            <person name="Hibbett D."/>
        </authorList>
    </citation>
    <scope>NUCLEOTIDE SEQUENCE</scope>
    <source>
        <strain evidence="1">ET3784</strain>
    </source>
</reference>
<accession>A0AA38J8X6</accession>
<reference evidence="1" key="1">
    <citation type="submission" date="2022-08" db="EMBL/GenBank/DDBJ databases">
        <authorList>
            <consortium name="DOE Joint Genome Institute"/>
            <person name="Min B."/>
            <person name="Sierra-Patev S."/>
            <person name="Naranjo-Ortiz M."/>
            <person name="Looney B."/>
            <person name="Konkel Z."/>
            <person name="Slot J.C."/>
            <person name="Sakamoto Y."/>
            <person name="Steenwyk J.L."/>
            <person name="Rokas A."/>
            <person name="Carro J."/>
            <person name="Camarero S."/>
            <person name="Ferreira P."/>
            <person name="Molpeceres G."/>
            <person name="Ruiz-duenas F.J."/>
            <person name="Serrano A."/>
            <person name="Henrissat B."/>
            <person name="Drula E."/>
            <person name="Hughes K.W."/>
            <person name="Mata J.L."/>
            <person name="Ishikawa N.K."/>
            <person name="Vargas-Isla R."/>
            <person name="Ushijima S."/>
            <person name="Smith C.A."/>
            <person name="Ahrendt S."/>
            <person name="Andreopoulos W."/>
            <person name="He G."/>
            <person name="LaButti K."/>
            <person name="Lipzen A."/>
            <person name="Ng V."/>
            <person name="Riley R."/>
            <person name="Sandor L."/>
            <person name="Barry K."/>
            <person name="Martinez A.T."/>
            <person name="Xiao Y."/>
            <person name="Gibbons J.G."/>
            <person name="Terashima K."/>
            <person name="Hibbett D.S."/>
            <person name="Grigoriev I.V."/>
        </authorList>
    </citation>
    <scope>NUCLEOTIDE SEQUENCE</scope>
    <source>
        <strain evidence="1">ET3784</strain>
    </source>
</reference>
<sequence>MVLNTSGNERQFSKVKIRKDCLRNWLQLMKLEHSIKVPRYGEVLQKNDENNTRSALIMNRRKWRAEMAQWKEEAQRHDEIFAVETQVLEGGQPQRVQRGAYSEEQLLMELLAQEKEDEMLDDGALEGAGDEYNGY</sequence>
<dbReference type="Proteomes" id="UP001176059">
    <property type="component" value="Unassembled WGS sequence"/>
</dbReference>
<evidence type="ECO:0000313" key="1">
    <source>
        <dbReference type="EMBL" id="KAJ3729131.1"/>
    </source>
</evidence>
<evidence type="ECO:0000313" key="2">
    <source>
        <dbReference type="Proteomes" id="UP001176059"/>
    </source>
</evidence>
<comment type="caution">
    <text evidence="1">The sequence shown here is derived from an EMBL/GenBank/DDBJ whole genome shotgun (WGS) entry which is preliminary data.</text>
</comment>